<sequence>MTYLKSLPGLLLLLICTAATAEEFSVGVEDLNYYPHYTIEGGEYKGFARAVLDAFAEKHGHVFIYQARPVTRLFHDYLNKEQFDFKYPDNKNWQADMKAGKNLFYSEPVVAFIDGVMVLPQNKGTGESQLKVLGTIRGFSPWTYMDQIKAGKIRMQETSEFVQLLKMAVNGRVDGSYLNIDVARYQLEAELNQASALVFDDSLPYAKDNYHLSTIKHPQIIEQFNAFLTDEHELIEKMKAEYGLMVE</sequence>
<gene>
    <name evidence="2" type="ORF">J0A66_17610</name>
</gene>
<dbReference type="AlphaFoldDB" id="A0A939IQL0"/>
<feature type="chain" id="PRO_5037321951" description="Solute-binding protein family 3/N-terminal domain-containing protein" evidence="1">
    <location>
        <begin position="22"/>
        <end position="247"/>
    </location>
</feature>
<dbReference type="EMBL" id="JAFKCV010000013">
    <property type="protein sequence ID" value="MBN7827055.1"/>
    <property type="molecule type" value="Genomic_DNA"/>
</dbReference>
<organism evidence="2 3">
    <name type="scientific">Bowmanella dokdonensis</name>
    <dbReference type="NCBI Taxonomy" id="751969"/>
    <lineage>
        <taxon>Bacteria</taxon>
        <taxon>Pseudomonadati</taxon>
        <taxon>Pseudomonadota</taxon>
        <taxon>Gammaproteobacteria</taxon>
        <taxon>Alteromonadales</taxon>
        <taxon>Alteromonadaceae</taxon>
        <taxon>Bowmanella</taxon>
    </lineage>
</organism>
<evidence type="ECO:0008006" key="4">
    <source>
        <dbReference type="Google" id="ProtNLM"/>
    </source>
</evidence>
<name>A0A939IQL0_9ALTE</name>
<dbReference type="Gene3D" id="3.40.190.10">
    <property type="entry name" value="Periplasmic binding protein-like II"/>
    <property type="match status" value="2"/>
</dbReference>
<evidence type="ECO:0000313" key="3">
    <source>
        <dbReference type="Proteomes" id="UP000664654"/>
    </source>
</evidence>
<reference evidence="2" key="1">
    <citation type="submission" date="2021-03" db="EMBL/GenBank/DDBJ databases">
        <title>novel species isolated from a fishpond in China.</title>
        <authorList>
            <person name="Lu H."/>
            <person name="Cai Z."/>
        </authorList>
    </citation>
    <scope>NUCLEOTIDE SEQUENCE</scope>
    <source>
        <strain evidence="2">JCM 30855</strain>
    </source>
</reference>
<feature type="signal peptide" evidence="1">
    <location>
        <begin position="1"/>
        <end position="21"/>
    </location>
</feature>
<accession>A0A939IQL0</accession>
<protein>
    <recommendedName>
        <fullName evidence="4">Solute-binding protein family 3/N-terminal domain-containing protein</fullName>
    </recommendedName>
</protein>
<dbReference type="Proteomes" id="UP000664654">
    <property type="component" value="Unassembled WGS sequence"/>
</dbReference>
<proteinExistence type="predicted"/>
<keyword evidence="3" id="KW-1185">Reference proteome</keyword>
<evidence type="ECO:0000256" key="1">
    <source>
        <dbReference type="SAM" id="SignalP"/>
    </source>
</evidence>
<comment type="caution">
    <text evidence="2">The sequence shown here is derived from an EMBL/GenBank/DDBJ whole genome shotgun (WGS) entry which is preliminary data.</text>
</comment>
<dbReference type="SUPFAM" id="SSF53850">
    <property type="entry name" value="Periplasmic binding protein-like II"/>
    <property type="match status" value="1"/>
</dbReference>
<evidence type="ECO:0000313" key="2">
    <source>
        <dbReference type="EMBL" id="MBN7827055.1"/>
    </source>
</evidence>
<dbReference type="RefSeq" id="WP_206575166.1">
    <property type="nucleotide sequence ID" value="NZ_JAFKCV010000013.1"/>
</dbReference>
<keyword evidence="1" id="KW-0732">Signal</keyword>